<sequence>MKDTRMHICTDSCQSNVFQTVSVSGSDGATLTLVMDIGMETSGGFFTSQLNVPLSSTCIRITRIDASFLFMSPAHSTRDLNRSAEDKNHFPPE</sequence>
<proteinExistence type="predicted"/>
<accession>A0A498MGF0</accession>
<organism evidence="1 2">
    <name type="scientific">Labeo rohita</name>
    <name type="common">Indian major carp</name>
    <name type="synonym">Cyprinus rohita</name>
    <dbReference type="NCBI Taxonomy" id="84645"/>
    <lineage>
        <taxon>Eukaryota</taxon>
        <taxon>Metazoa</taxon>
        <taxon>Chordata</taxon>
        <taxon>Craniata</taxon>
        <taxon>Vertebrata</taxon>
        <taxon>Euteleostomi</taxon>
        <taxon>Actinopterygii</taxon>
        <taxon>Neopterygii</taxon>
        <taxon>Teleostei</taxon>
        <taxon>Ostariophysi</taxon>
        <taxon>Cypriniformes</taxon>
        <taxon>Cyprinidae</taxon>
        <taxon>Labeoninae</taxon>
        <taxon>Labeonini</taxon>
        <taxon>Labeo</taxon>
    </lineage>
</organism>
<protein>
    <submittedName>
        <fullName evidence="1">Uncharacterized protein</fullName>
    </submittedName>
</protein>
<dbReference type="EMBL" id="QBIY01012693">
    <property type="protein sequence ID" value="RXN18903.1"/>
    <property type="molecule type" value="Genomic_DNA"/>
</dbReference>
<evidence type="ECO:0000313" key="1">
    <source>
        <dbReference type="EMBL" id="RXN18903.1"/>
    </source>
</evidence>
<name>A0A498MGF0_LABRO</name>
<dbReference type="Proteomes" id="UP000290572">
    <property type="component" value="Unassembled WGS sequence"/>
</dbReference>
<gene>
    <name evidence="1" type="ORF">ROHU_007577</name>
</gene>
<comment type="caution">
    <text evidence="1">The sequence shown here is derived from an EMBL/GenBank/DDBJ whole genome shotgun (WGS) entry which is preliminary data.</text>
</comment>
<keyword evidence="2" id="KW-1185">Reference proteome</keyword>
<dbReference type="AlphaFoldDB" id="A0A498MGF0"/>
<reference evidence="1 2" key="1">
    <citation type="submission" date="2018-03" db="EMBL/GenBank/DDBJ databases">
        <title>Draft genome sequence of Rohu Carp (Labeo rohita).</title>
        <authorList>
            <person name="Das P."/>
            <person name="Kushwaha B."/>
            <person name="Joshi C.G."/>
            <person name="Kumar D."/>
            <person name="Nagpure N.S."/>
            <person name="Sahoo L."/>
            <person name="Das S.P."/>
            <person name="Bit A."/>
            <person name="Patnaik S."/>
            <person name="Meher P.K."/>
            <person name="Jayasankar P."/>
            <person name="Koringa P.G."/>
            <person name="Patel N.V."/>
            <person name="Hinsu A.T."/>
            <person name="Kumar R."/>
            <person name="Pandey M."/>
            <person name="Agarwal S."/>
            <person name="Srivastava S."/>
            <person name="Singh M."/>
            <person name="Iquebal M.A."/>
            <person name="Jaiswal S."/>
            <person name="Angadi U.B."/>
            <person name="Kumar N."/>
            <person name="Raza M."/>
            <person name="Shah T.M."/>
            <person name="Rai A."/>
            <person name="Jena J.K."/>
        </authorList>
    </citation>
    <scope>NUCLEOTIDE SEQUENCE [LARGE SCALE GENOMIC DNA]</scope>
    <source>
        <strain evidence="1">DASCIFA01</strain>
        <tissue evidence="1">Testis</tissue>
    </source>
</reference>
<evidence type="ECO:0000313" key="2">
    <source>
        <dbReference type="Proteomes" id="UP000290572"/>
    </source>
</evidence>